<accession>A0A645DBC5</accession>
<reference evidence="2" key="1">
    <citation type="submission" date="2019-08" db="EMBL/GenBank/DDBJ databases">
        <authorList>
            <person name="Kucharzyk K."/>
            <person name="Murdoch R.W."/>
            <person name="Higgins S."/>
            <person name="Loffler F."/>
        </authorList>
    </citation>
    <scope>NUCLEOTIDE SEQUENCE</scope>
</reference>
<evidence type="ECO:0000313" key="2">
    <source>
        <dbReference type="EMBL" id="MPM86736.1"/>
    </source>
</evidence>
<name>A0A645DBC5_9ZZZZ</name>
<dbReference type="InterPro" id="IPR025877">
    <property type="entry name" value="MobA-like_NTP_Trfase"/>
</dbReference>
<evidence type="ECO:0000259" key="1">
    <source>
        <dbReference type="Pfam" id="PF12804"/>
    </source>
</evidence>
<dbReference type="SUPFAM" id="SSF53448">
    <property type="entry name" value="Nucleotide-diphospho-sugar transferases"/>
    <property type="match status" value="1"/>
</dbReference>
<comment type="caution">
    <text evidence="2">The sequence shown here is derived from an EMBL/GenBank/DDBJ whole genome shotgun (WGS) entry which is preliminary data.</text>
</comment>
<sequence length="109" mass="12109">MLKVGTIPVIKRIVISFQQAGIFPIVVITGVDEDEVNYRLRNYGVIFISIEQPEQPQLLDSVKIGLRYLSGKYDRIAFAPVNVPMITPDTAREIVTPSYRRCGGTPSSA</sequence>
<protein>
    <recommendedName>
        <fullName evidence="1">MobA-like NTP transferase domain-containing protein</fullName>
    </recommendedName>
</protein>
<feature type="domain" description="MobA-like NTP transferase" evidence="1">
    <location>
        <begin position="2"/>
        <end position="95"/>
    </location>
</feature>
<gene>
    <name evidence="2" type="ORF">SDC9_133827</name>
</gene>
<dbReference type="Pfam" id="PF12804">
    <property type="entry name" value="NTP_transf_3"/>
    <property type="match status" value="1"/>
</dbReference>
<organism evidence="2">
    <name type="scientific">bioreactor metagenome</name>
    <dbReference type="NCBI Taxonomy" id="1076179"/>
    <lineage>
        <taxon>unclassified sequences</taxon>
        <taxon>metagenomes</taxon>
        <taxon>ecological metagenomes</taxon>
    </lineage>
</organism>
<dbReference type="AlphaFoldDB" id="A0A645DBC5"/>
<dbReference type="InterPro" id="IPR029044">
    <property type="entry name" value="Nucleotide-diphossugar_trans"/>
</dbReference>
<dbReference type="EMBL" id="VSSQ01034707">
    <property type="protein sequence ID" value="MPM86736.1"/>
    <property type="molecule type" value="Genomic_DNA"/>
</dbReference>
<proteinExistence type="predicted"/>
<dbReference type="GO" id="GO:0016779">
    <property type="term" value="F:nucleotidyltransferase activity"/>
    <property type="evidence" value="ECO:0007669"/>
    <property type="project" value="UniProtKB-ARBA"/>
</dbReference>
<dbReference type="Gene3D" id="3.90.550.10">
    <property type="entry name" value="Spore Coat Polysaccharide Biosynthesis Protein SpsA, Chain A"/>
    <property type="match status" value="1"/>
</dbReference>